<gene>
    <name evidence="2" type="ORF">CVIRNUC_004682</name>
</gene>
<dbReference type="Proteomes" id="UP001314263">
    <property type="component" value="Unassembled WGS sequence"/>
</dbReference>
<dbReference type="EMBL" id="CAUYUE010000005">
    <property type="protein sequence ID" value="CAK0779021.1"/>
    <property type="molecule type" value="Genomic_DNA"/>
</dbReference>
<protein>
    <submittedName>
        <fullName evidence="2">Uncharacterized protein</fullName>
    </submittedName>
</protein>
<comment type="caution">
    <text evidence="2">The sequence shown here is derived from an EMBL/GenBank/DDBJ whole genome shotgun (WGS) entry which is preliminary data.</text>
</comment>
<reference evidence="2 3" key="1">
    <citation type="submission" date="2023-10" db="EMBL/GenBank/DDBJ databases">
        <authorList>
            <person name="Maclean D."/>
            <person name="Macfadyen A."/>
        </authorList>
    </citation>
    <scope>NUCLEOTIDE SEQUENCE [LARGE SCALE GENOMIC DNA]</scope>
</reference>
<feature type="signal peptide" evidence="1">
    <location>
        <begin position="1"/>
        <end position="24"/>
    </location>
</feature>
<name>A0AAV1I427_9CHLO</name>
<accession>A0AAV1I427</accession>
<feature type="chain" id="PRO_5043449331" evidence="1">
    <location>
        <begin position="25"/>
        <end position="81"/>
    </location>
</feature>
<keyword evidence="1" id="KW-0732">Signal</keyword>
<evidence type="ECO:0000313" key="3">
    <source>
        <dbReference type="Proteomes" id="UP001314263"/>
    </source>
</evidence>
<keyword evidence="3" id="KW-1185">Reference proteome</keyword>
<evidence type="ECO:0000313" key="2">
    <source>
        <dbReference type="EMBL" id="CAK0779021.1"/>
    </source>
</evidence>
<dbReference type="AlphaFoldDB" id="A0AAV1I427"/>
<organism evidence="2 3">
    <name type="scientific">Coccomyxa viridis</name>
    <dbReference type="NCBI Taxonomy" id="1274662"/>
    <lineage>
        <taxon>Eukaryota</taxon>
        <taxon>Viridiplantae</taxon>
        <taxon>Chlorophyta</taxon>
        <taxon>core chlorophytes</taxon>
        <taxon>Trebouxiophyceae</taxon>
        <taxon>Trebouxiophyceae incertae sedis</taxon>
        <taxon>Coccomyxaceae</taxon>
        <taxon>Coccomyxa</taxon>
    </lineage>
</organism>
<proteinExistence type="predicted"/>
<sequence>MMAAMKIVFLLAVAVLAFLMVTDARRLLDYDDCHRGWNEWNNGHRGGDYECGGRRWDRDGRWYDGRDWRGGRDGFCVGLCG</sequence>
<evidence type="ECO:0000256" key="1">
    <source>
        <dbReference type="SAM" id="SignalP"/>
    </source>
</evidence>